<keyword evidence="4 5" id="KW-0472">Membrane</keyword>
<evidence type="ECO:0000256" key="4">
    <source>
        <dbReference type="ARBA" id="ARBA00023136"/>
    </source>
</evidence>
<evidence type="ECO:0000256" key="3">
    <source>
        <dbReference type="ARBA" id="ARBA00022989"/>
    </source>
</evidence>
<accession>A0A8I0AC32</accession>
<organism evidence="6 7">
    <name type="scientific">Clostridium lentum</name>
    <dbReference type="NCBI Taxonomy" id="2763037"/>
    <lineage>
        <taxon>Bacteria</taxon>
        <taxon>Bacillati</taxon>
        <taxon>Bacillota</taxon>
        <taxon>Clostridia</taxon>
        <taxon>Eubacteriales</taxon>
        <taxon>Clostridiaceae</taxon>
        <taxon>Clostridium</taxon>
    </lineage>
</organism>
<dbReference type="InterPro" id="IPR009825">
    <property type="entry name" value="ECF_substrate-spec-like"/>
</dbReference>
<dbReference type="Pfam" id="PF07155">
    <property type="entry name" value="ECF-ribofla_trS"/>
    <property type="match status" value="1"/>
</dbReference>
<keyword evidence="1 5" id="KW-1003">Cell membrane</keyword>
<dbReference type="AlphaFoldDB" id="A0A8I0AC32"/>
<gene>
    <name evidence="6" type="ORF">H8R92_02930</name>
</gene>
<sequence>MSESKLSINTIVAIGIGAAVFIILSRFGSIPTFIPNTNVETVYAFLALMAVIYGPVAGLSIGLVGHLLKDLILYGSPWISWIIASGIVGLVIGLSKKRLNLEDGEFGRNKIIVFNIYQIIANAIAWLLVAPGLDVLIYAEPVKKVFVQGAVSFGFNILMVGILGSILIATYTKTRVKKGSLHKE</sequence>
<dbReference type="NCBIfam" id="NF010182">
    <property type="entry name" value="PRK13661.1"/>
    <property type="match status" value="1"/>
</dbReference>
<evidence type="ECO:0000313" key="7">
    <source>
        <dbReference type="Proteomes" id="UP000662088"/>
    </source>
</evidence>
<evidence type="ECO:0000256" key="5">
    <source>
        <dbReference type="HAMAP-Rule" id="MF_01572"/>
    </source>
</evidence>
<feature type="transmembrane region" description="Helical" evidence="5">
    <location>
        <begin position="41"/>
        <end position="65"/>
    </location>
</feature>
<dbReference type="RefSeq" id="WP_022211651.1">
    <property type="nucleotide sequence ID" value="NZ_JACOOQ010000003.1"/>
</dbReference>
<evidence type="ECO:0000313" key="6">
    <source>
        <dbReference type="EMBL" id="MBC5639397.1"/>
    </source>
</evidence>
<name>A0A8I0AC32_9CLOT</name>
<feature type="transmembrane region" description="Helical" evidence="5">
    <location>
        <begin position="145"/>
        <end position="171"/>
    </location>
</feature>
<dbReference type="PANTHER" id="PTHR37815">
    <property type="entry name" value="UPF0397 PROTEIN BC_2624-RELATED"/>
    <property type="match status" value="1"/>
</dbReference>
<reference evidence="6" key="1">
    <citation type="submission" date="2020-08" db="EMBL/GenBank/DDBJ databases">
        <title>Genome public.</title>
        <authorList>
            <person name="Liu C."/>
            <person name="Sun Q."/>
        </authorList>
    </citation>
    <scope>NUCLEOTIDE SEQUENCE</scope>
    <source>
        <strain evidence="6">NSJ-42</strain>
    </source>
</reference>
<dbReference type="HAMAP" id="MF_01572">
    <property type="entry name" value="UPF0397"/>
    <property type="match status" value="1"/>
</dbReference>
<evidence type="ECO:0000256" key="2">
    <source>
        <dbReference type="ARBA" id="ARBA00022692"/>
    </source>
</evidence>
<keyword evidence="2 5" id="KW-0812">Transmembrane</keyword>
<feature type="transmembrane region" description="Helical" evidence="5">
    <location>
        <begin position="71"/>
        <end position="95"/>
    </location>
</feature>
<comment type="similarity">
    <text evidence="5">Belongs to the UPF0397 family.</text>
</comment>
<dbReference type="PANTHER" id="PTHR37815:SF3">
    <property type="entry name" value="UPF0397 PROTEIN SPR0429"/>
    <property type="match status" value="1"/>
</dbReference>
<dbReference type="GO" id="GO:0005886">
    <property type="term" value="C:plasma membrane"/>
    <property type="evidence" value="ECO:0007669"/>
    <property type="project" value="UniProtKB-SubCell"/>
</dbReference>
<evidence type="ECO:0000256" key="1">
    <source>
        <dbReference type="ARBA" id="ARBA00022475"/>
    </source>
</evidence>
<dbReference type="Gene3D" id="1.10.1760.20">
    <property type="match status" value="1"/>
</dbReference>
<proteinExistence type="inferred from homology"/>
<protein>
    <recommendedName>
        <fullName evidence="5">UPF0397 protein H8R92_02930</fullName>
    </recommendedName>
</protein>
<keyword evidence="3 5" id="KW-1133">Transmembrane helix</keyword>
<feature type="transmembrane region" description="Helical" evidence="5">
    <location>
        <begin position="6"/>
        <end position="29"/>
    </location>
</feature>
<dbReference type="InterPro" id="IPR022914">
    <property type="entry name" value="UPF0397"/>
</dbReference>
<comment type="subcellular location">
    <subcellularLocation>
        <location evidence="5">Cell membrane</location>
        <topology evidence="5">Multi-pass membrane protein</topology>
    </subcellularLocation>
</comment>
<dbReference type="Proteomes" id="UP000662088">
    <property type="component" value="Unassembled WGS sequence"/>
</dbReference>
<dbReference type="EMBL" id="JACOOQ010000003">
    <property type="protein sequence ID" value="MBC5639397.1"/>
    <property type="molecule type" value="Genomic_DNA"/>
</dbReference>
<keyword evidence="7" id="KW-1185">Reference proteome</keyword>
<comment type="caution">
    <text evidence="6">The sequence shown here is derived from an EMBL/GenBank/DDBJ whole genome shotgun (WGS) entry which is preliminary data.</text>
</comment>
<feature type="transmembrane region" description="Helical" evidence="5">
    <location>
        <begin position="116"/>
        <end position="139"/>
    </location>
</feature>